<feature type="compositionally biased region" description="Low complexity" evidence="4">
    <location>
        <begin position="334"/>
        <end position="343"/>
    </location>
</feature>
<keyword evidence="2" id="KW-0645">Protease</keyword>
<dbReference type="InterPro" id="IPR038765">
    <property type="entry name" value="Papain-like_cys_pep_sf"/>
</dbReference>
<dbReference type="PROSITE" id="PS50600">
    <property type="entry name" value="ULP_PROTEASE"/>
    <property type="match status" value="1"/>
</dbReference>
<dbReference type="SUPFAM" id="SSF54001">
    <property type="entry name" value="Cysteine proteinases"/>
    <property type="match status" value="1"/>
</dbReference>
<evidence type="ECO:0000256" key="4">
    <source>
        <dbReference type="SAM" id="MobiDB-lite"/>
    </source>
</evidence>
<evidence type="ECO:0000256" key="3">
    <source>
        <dbReference type="ARBA" id="ARBA00022801"/>
    </source>
</evidence>
<dbReference type="InterPro" id="IPR003653">
    <property type="entry name" value="Peptidase_C48_C"/>
</dbReference>
<dbReference type="Gene3D" id="3.40.395.10">
    <property type="entry name" value="Adenoviral Proteinase, Chain A"/>
    <property type="match status" value="1"/>
</dbReference>
<organism evidence="6 7">
    <name type="scientific">Lactuca sativa</name>
    <name type="common">Garden lettuce</name>
    <dbReference type="NCBI Taxonomy" id="4236"/>
    <lineage>
        <taxon>Eukaryota</taxon>
        <taxon>Viridiplantae</taxon>
        <taxon>Streptophyta</taxon>
        <taxon>Embryophyta</taxon>
        <taxon>Tracheophyta</taxon>
        <taxon>Spermatophyta</taxon>
        <taxon>Magnoliopsida</taxon>
        <taxon>eudicotyledons</taxon>
        <taxon>Gunneridae</taxon>
        <taxon>Pentapetalae</taxon>
        <taxon>asterids</taxon>
        <taxon>campanulids</taxon>
        <taxon>Asterales</taxon>
        <taxon>Asteraceae</taxon>
        <taxon>Cichorioideae</taxon>
        <taxon>Cichorieae</taxon>
        <taxon>Lactucinae</taxon>
        <taxon>Lactuca</taxon>
    </lineage>
</organism>
<evidence type="ECO:0000259" key="5">
    <source>
        <dbReference type="PROSITE" id="PS50600"/>
    </source>
</evidence>
<evidence type="ECO:0000256" key="1">
    <source>
        <dbReference type="ARBA" id="ARBA00005234"/>
    </source>
</evidence>
<dbReference type="Proteomes" id="UP000235145">
    <property type="component" value="Unassembled WGS sequence"/>
</dbReference>
<dbReference type="AlphaFoldDB" id="A0A9R1W2K7"/>
<dbReference type="Pfam" id="PF02902">
    <property type="entry name" value="Peptidase_C48"/>
    <property type="match status" value="1"/>
</dbReference>
<dbReference type="Pfam" id="PF09331">
    <property type="entry name" value="DUF1985"/>
    <property type="match status" value="1"/>
</dbReference>
<dbReference type="GO" id="GO:0008234">
    <property type="term" value="F:cysteine-type peptidase activity"/>
    <property type="evidence" value="ECO:0007669"/>
    <property type="project" value="InterPro"/>
</dbReference>
<keyword evidence="3" id="KW-0378">Hydrolase</keyword>
<protein>
    <recommendedName>
        <fullName evidence="5">Ubiquitin-like protease family profile domain-containing protein</fullName>
    </recommendedName>
</protein>
<sequence>MNHDLSFINMKAFANLKGSGGNIWEVFEVLDDVRRAIFRDTVFGYFIDVPRIQGDTLLFHKMFLHQIRPDPVLSPDGIKRLYFRAGNTKMVYGPEEFCLITGFNFGEYPKNIGRKGLEKLLSSKKRCLLRERLFPDHTNSSVKIGDLKRLILNRTFLALDDVDAVRICLIYILCEGFLGKEVNDRVPQDWFFLAENLDLWNIFAWGSSLWDFTYVDLEDTWNKIHNYLSLSERDQTLKYSVSGFTTPIRIWIYEMIPAVRACGFASRKNKDLPRMKRWSGTKKLKWVDVNKIWSKMHEGQPPRQNMLPGDEYVYGEGKAVPSLVRDHFRRQDESSSSMSSSGRSHGRGRGSEKHNLDEVLKRLHALEQHVFMNRQPTEVFVEEVNTEQFWNDISFDDPIVSQRKYNEQVVQDEVMNKNNTTENVFGDIQDDKVVIDITFTVLEERNEYAGNKFDDDVFDVNDYSEVKEEWEERNDNAGNKFDDDVPDEDELIITGILHTTPKQKRRTKKKVDIKSTSPVPPPVFGVAHDFSMLRMQPYVAGGEVVIQNYIFHSYDVQHRLFNFVLDRDFWSSLFGHTHDGWLESASITKLSCVQHITIWYRLLMERRFESDRHTIMSPNFFVSHALEEGHDWRAFMAGIATYPNFMVAWWDVDTVLLPIHSSPNHWLFGELRLASMEVHIYDSLGRGAYEKFKSEGIFSKFERRVANYLDKIKYWARRNIPRFPLNMQFIYEENVPQQSSHLGDCGRLSGGLTPYVESKVQKCLDKSYNCNAKRLYGDTFEVDDNFATSNIQLERRCCVTY</sequence>
<keyword evidence="7" id="KW-1185">Reference proteome</keyword>
<evidence type="ECO:0000256" key="2">
    <source>
        <dbReference type="ARBA" id="ARBA00022670"/>
    </source>
</evidence>
<comment type="similarity">
    <text evidence="1">Belongs to the peptidase C48 family.</text>
</comment>
<accession>A0A9R1W2K7</accession>
<dbReference type="GO" id="GO:0006508">
    <property type="term" value="P:proteolysis"/>
    <property type="evidence" value="ECO:0007669"/>
    <property type="project" value="UniProtKB-KW"/>
</dbReference>
<name>A0A9R1W2K7_LACSA</name>
<gene>
    <name evidence="6" type="ORF">LSAT_V11C300120490</name>
</gene>
<proteinExistence type="inferred from homology"/>
<dbReference type="PANTHER" id="PTHR48449">
    <property type="entry name" value="DUF1985 DOMAIN-CONTAINING PROTEIN"/>
    <property type="match status" value="1"/>
</dbReference>
<dbReference type="InterPro" id="IPR015410">
    <property type="entry name" value="DUF1985"/>
</dbReference>
<evidence type="ECO:0000313" key="6">
    <source>
        <dbReference type="EMBL" id="KAJ0218632.1"/>
    </source>
</evidence>
<reference evidence="6 7" key="1">
    <citation type="journal article" date="2017" name="Nat. Commun.">
        <title>Genome assembly with in vitro proximity ligation data and whole-genome triplication in lettuce.</title>
        <authorList>
            <person name="Reyes-Chin-Wo S."/>
            <person name="Wang Z."/>
            <person name="Yang X."/>
            <person name="Kozik A."/>
            <person name="Arikit S."/>
            <person name="Song C."/>
            <person name="Xia L."/>
            <person name="Froenicke L."/>
            <person name="Lavelle D.O."/>
            <person name="Truco M.J."/>
            <person name="Xia R."/>
            <person name="Zhu S."/>
            <person name="Xu C."/>
            <person name="Xu H."/>
            <person name="Xu X."/>
            <person name="Cox K."/>
            <person name="Korf I."/>
            <person name="Meyers B.C."/>
            <person name="Michelmore R.W."/>
        </authorList>
    </citation>
    <scope>NUCLEOTIDE SEQUENCE [LARGE SCALE GENOMIC DNA]</scope>
    <source>
        <strain evidence="7">cv. Salinas</strain>
        <tissue evidence="6">Seedlings</tissue>
    </source>
</reference>
<feature type="region of interest" description="Disordered" evidence="4">
    <location>
        <begin position="329"/>
        <end position="353"/>
    </location>
</feature>
<evidence type="ECO:0000313" key="7">
    <source>
        <dbReference type="Proteomes" id="UP000235145"/>
    </source>
</evidence>
<dbReference type="PANTHER" id="PTHR48449:SF1">
    <property type="entry name" value="DUF1985 DOMAIN-CONTAINING PROTEIN"/>
    <property type="match status" value="1"/>
</dbReference>
<comment type="caution">
    <text evidence="6">The sequence shown here is derived from an EMBL/GenBank/DDBJ whole genome shotgun (WGS) entry which is preliminary data.</text>
</comment>
<feature type="domain" description="Ubiquitin-like protease family profile" evidence="5">
    <location>
        <begin position="554"/>
        <end position="756"/>
    </location>
</feature>
<dbReference type="EMBL" id="NBSK02000003">
    <property type="protein sequence ID" value="KAJ0218632.1"/>
    <property type="molecule type" value="Genomic_DNA"/>
</dbReference>